<dbReference type="PATRIC" id="fig|999552.6.peg.635"/>
<organism evidence="2 3">
    <name type="scientific">Leisingera methylohalidivorans DSM 14336</name>
    <dbReference type="NCBI Taxonomy" id="999552"/>
    <lineage>
        <taxon>Bacteria</taxon>
        <taxon>Pseudomonadati</taxon>
        <taxon>Pseudomonadota</taxon>
        <taxon>Alphaproteobacteria</taxon>
        <taxon>Rhodobacterales</taxon>
        <taxon>Roseobacteraceae</taxon>
        <taxon>Leisingera</taxon>
    </lineage>
</organism>
<feature type="transmembrane region" description="Helical" evidence="1">
    <location>
        <begin position="6"/>
        <end position="23"/>
    </location>
</feature>
<dbReference type="HOGENOM" id="CLU_1843641_0_0_5"/>
<dbReference type="RefSeq" id="WP_024088949.1">
    <property type="nucleotide sequence ID" value="NC_023135.1"/>
</dbReference>
<evidence type="ECO:0000313" key="3">
    <source>
        <dbReference type="Proteomes" id="UP000018780"/>
    </source>
</evidence>
<keyword evidence="3" id="KW-1185">Reference proteome</keyword>
<sequence length="132" mass="13567">MPLELLLALVAGGIAAIAAILHLSGRSERAVLTAETARAAWLRHCPGDSIRNVRPAADGHAALIAARSGAGLVWAFGAGTVARHLSAAEVSPSPNGLRFDFNDFSAPSLSLTLTAAEREHWLALIAAARAAA</sequence>
<name>V9VSM5_9RHOB</name>
<evidence type="ECO:0000313" key="2">
    <source>
        <dbReference type="EMBL" id="AHC99856.1"/>
    </source>
</evidence>
<keyword evidence="1" id="KW-0812">Transmembrane</keyword>
<proteinExistence type="predicted"/>
<dbReference type="STRING" id="999552.METH_03190"/>
<keyword evidence="1" id="KW-1133">Transmembrane helix</keyword>
<dbReference type="KEGG" id="lmd:METH_03190"/>
<accession>V9VSM5</accession>
<keyword evidence="1" id="KW-0472">Membrane</keyword>
<dbReference type="EMBL" id="CP006773">
    <property type="protein sequence ID" value="AHC99856.1"/>
    <property type="molecule type" value="Genomic_DNA"/>
</dbReference>
<dbReference type="OrthoDB" id="7859692at2"/>
<dbReference type="AlphaFoldDB" id="V9VSM5"/>
<dbReference type="Proteomes" id="UP000018780">
    <property type="component" value="Chromosome"/>
</dbReference>
<evidence type="ECO:0000256" key="1">
    <source>
        <dbReference type="SAM" id="Phobius"/>
    </source>
</evidence>
<reference evidence="2 3" key="1">
    <citation type="submission" date="2013-09" db="EMBL/GenBank/DDBJ databases">
        <authorList>
            <consortium name="DOE Joint Genome Institute"/>
            <person name="Klenk H.-P."/>
            <person name="Huntemann M."/>
            <person name="Han J."/>
            <person name="Chen A."/>
            <person name="Kyrpides N."/>
            <person name="Mavromatis K."/>
            <person name="Markowitz V."/>
            <person name="Palaniappan K."/>
            <person name="Ivanova N."/>
            <person name="Schaumberg A."/>
            <person name="Pati A."/>
            <person name="Liolios K."/>
            <person name="Nordberg H.P."/>
            <person name="Cantor M.N."/>
            <person name="Hua S.X."/>
            <person name="Woyke T."/>
        </authorList>
    </citation>
    <scope>NUCLEOTIDE SEQUENCE [LARGE SCALE GENOMIC DNA]</scope>
    <source>
        <strain evidence="2 3">DSM 14336</strain>
    </source>
</reference>
<protein>
    <submittedName>
        <fullName evidence="2">Uncharacterized protein</fullName>
    </submittedName>
</protein>
<gene>
    <name evidence="2" type="ORF">METH_03190</name>
</gene>